<dbReference type="InterPro" id="IPR029062">
    <property type="entry name" value="Class_I_gatase-like"/>
</dbReference>
<dbReference type="GO" id="GO:0009236">
    <property type="term" value="P:cobalamin biosynthetic process"/>
    <property type="evidence" value="ECO:0007669"/>
    <property type="project" value="UniProtKB-UniRule"/>
</dbReference>
<evidence type="ECO:0000256" key="2">
    <source>
        <dbReference type="ARBA" id="ARBA00022598"/>
    </source>
</evidence>
<keyword evidence="5 7" id="KW-0460">Magnesium</keyword>
<keyword evidence="2 7" id="KW-0436">Ligase</keyword>
<accession>A0A2T1E6E5</accession>
<feature type="domain" description="CobQ/CobB/MinD/ParA nucleotide binding" evidence="8">
    <location>
        <begin position="3"/>
        <end position="188"/>
    </location>
</feature>
<name>A0A2T1E6E5_9CYAN</name>
<dbReference type="Gene3D" id="3.40.50.300">
    <property type="entry name" value="P-loop containing nucleotide triphosphate hydrolases"/>
    <property type="match status" value="1"/>
</dbReference>
<dbReference type="EMBL" id="PVWK01000081">
    <property type="protein sequence ID" value="PSB28308.1"/>
    <property type="molecule type" value="Genomic_DNA"/>
</dbReference>
<evidence type="ECO:0000256" key="7">
    <source>
        <dbReference type="HAMAP-Rule" id="MF_00027"/>
    </source>
</evidence>
<gene>
    <name evidence="7" type="primary">cbiA</name>
    <name evidence="10" type="ORF">C7B82_14000</name>
</gene>
<reference evidence="10 11" key="2">
    <citation type="submission" date="2018-03" db="EMBL/GenBank/DDBJ databases">
        <title>The ancient ancestry and fast evolution of plastids.</title>
        <authorList>
            <person name="Moore K.R."/>
            <person name="Magnabosco C."/>
            <person name="Momper L."/>
            <person name="Gold D.A."/>
            <person name="Bosak T."/>
            <person name="Fournier G.P."/>
        </authorList>
    </citation>
    <scope>NUCLEOTIDE SEQUENCE [LARGE SCALE GENOMIC DNA]</scope>
    <source>
        <strain evidence="10 11">ULC18</strain>
    </source>
</reference>
<evidence type="ECO:0000256" key="1">
    <source>
        <dbReference type="ARBA" id="ARBA00001946"/>
    </source>
</evidence>
<dbReference type="InterPro" id="IPR011698">
    <property type="entry name" value="GATase_3"/>
</dbReference>
<evidence type="ECO:0000256" key="3">
    <source>
        <dbReference type="ARBA" id="ARBA00022741"/>
    </source>
</evidence>
<dbReference type="Pfam" id="PF01656">
    <property type="entry name" value="CbiA"/>
    <property type="match status" value="1"/>
</dbReference>
<dbReference type="SUPFAM" id="SSF52540">
    <property type="entry name" value="P-loop containing nucleoside triphosphate hydrolases"/>
    <property type="match status" value="1"/>
</dbReference>
<comment type="pathway">
    <text evidence="7">Cofactor biosynthesis; adenosylcobalamin biosynthesis; cob(II)yrinate a,c-diamide from sirohydrochlorin (anaerobic route): step 10/10.</text>
</comment>
<keyword evidence="7" id="KW-0169">Cobalamin biosynthesis</keyword>
<comment type="domain">
    <text evidence="7">Comprises of two domains. The C-terminal domain contains the binding site for glutamine and catalyzes the hydrolysis of this substrate to glutamate and ammonia. The N-terminal domain is anticipated to bind ATP and cobyrinate and catalyzes the ultimate synthesis of the diamide product. The ammonia produced via the glutaminase domain is probably translocated to the adjacent domain via a molecular tunnel, where it reacts with an activated intermediate.</text>
</comment>
<feature type="site" description="Increases nucleophilicity of active site Cys" evidence="7">
    <location>
        <position position="509"/>
    </location>
</feature>
<keyword evidence="3 7" id="KW-0547">Nucleotide-binding</keyword>
<dbReference type="SUPFAM" id="SSF52317">
    <property type="entry name" value="Class I glutamine amidotransferase-like"/>
    <property type="match status" value="1"/>
</dbReference>
<dbReference type="RefSeq" id="WP_106256908.1">
    <property type="nucleotide sequence ID" value="NZ_CAWNSW010000004.1"/>
</dbReference>
<dbReference type="InterPro" id="IPR027417">
    <property type="entry name" value="P-loop_NTPase"/>
</dbReference>
<comment type="miscellaneous">
    <text evidence="7">The a and c carboxylates of cobyrinate are activated for nucleophilic attack via formation of a phosphorylated intermediate by ATP. CbiA catalyzes first the amidation of the c-carboxylate, and then that of the a-carboxylate.</text>
</comment>
<feature type="domain" description="CobB/CobQ-like glutamine amidotransferase" evidence="9">
    <location>
        <begin position="317"/>
        <end position="513"/>
    </location>
</feature>
<sequence length="536" mass="58365">MGLIVAGERSGVGKTTVTLALLAYLKRQDRQVQSFKVGPDYIDPMFHRYVTGRVCRNLDPMLTSEAYVQQCFDRHAQTATHALVEGVMGLFDGASGQAGFASTAHIARLLDLPILLVLNCSGMSDSIAALVHGYRSFDPRLKVAGVVLNRVSSDRHLSLLKSAIEPLNIPILGVLRRQDAITIPDRHLGLVPTAELANLNAVVDQLAHLGETCFDWAQLMPLLESQRSAVSGEQSAVSGQRSAVSGQQSAVSVVQSGSKLQQSAINDQNSKLTSVAAQSATQNSKLFLPFGKPKLRSRYAFLECRRLYKTLSTPAPRIAIAQDSAFSFYYADNLDLLEALGAELVVWSPMSDRALPDGIQGLYFGGGFPEVFAEQLAANDSARMAVRSAICSGIPTYAECGGLMYLCEQITNFEGQSFPMVGVLPTTAIMGKGLMLGYRRAIALQDSPILQKGAEIYGHEFHRSHLTQESPFPLFSLHPTPHTPHPTPHSSLPTPEGWHLPNLHASYVHLHWGTQPDIPDRFLKQCVAHAYALTRT</sequence>
<keyword evidence="6 7" id="KW-0315">Glutamine amidotransferase</keyword>
<protein>
    <recommendedName>
        <fullName evidence="7">Cobyrinate a,c-diamide synthase</fullName>
        <ecNumber evidence="7">6.3.5.11</ecNumber>
    </recommendedName>
    <alternativeName>
        <fullName evidence="7">Cobyrinic acid a,c-diamide synthetase</fullName>
    </alternativeName>
</protein>
<dbReference type="GO" id="GO:0042242">
    <property type="term" value="F:cobyrinic acid a,c-diamide synthase activity"/>
    <property type="evidence" value="ECO:0007669"/>
    <property type="project" value="UniProtKB-UniRule"/>
</dbReference>
<dbReference type="Pfam" id="PF07685">
    <property type="entry name" value="GATase_3"/>
    <property type="match status" value="1"/>
</dbReference>
<evidence type="ECO:0000259" key="8">
    <source>
        <dbReference type="Pfam" id="PF01656"/>
    </source>
</evidence>
<comment type="catalytic activity">
    <reaction evidence="7">
        <text>cob(II)yrinate + 2 L-glutamine + 2 ATP + 2 H2O = cob(II)yrinate a,c diamide + 2 L-glutamate + 2 ADP + 2 phosphate + 2 H(+)</text>
        <dbReference type="Rhea" id="RHEA:26289"/>
        <dbReference type="ChEBI" id="CHEBI:15377"/>
        <dbReference type="ChEBI" id="CHEBI:15378"/>
        <dbReference type="ChEBI" id="CHEBI:29985"/>
        <dbReference type="ChEBI" id="CHEBI:30616"/>
        <dbReference type="ChEBI" id="CHEBI:43474"/>
        <dbReference type="ChEBI" id="CHEBI:58359"/>
        <dbReference type="ChEBI" id="CHEBI:58537"/>
        <dbReference type="ChEBI" id="CHEBI:58894"/>
        <dbReference type="ChEBI" id="CHEBI:456216"/>
        <dbReference type="EC" id="6.3.5.11"/>
    </reaction>
</comment>
<comment type="similarity">
    <text evidence="7">Belongs to the CobB/CbiA family.</text>
</comment>
<dbReference type="NCBIfam" id="TIGR00379">
    <property type="entry name" value="cobB"/>
    <property type="match status" value="1"/>
</dbReference>
<evidence type="ECO:0000256" key="4">
    <source>
        <dbReference type="ARBA" id="ARBA00022840"/>
    </source>
</evidence>
<organism evidence="10 11">
    <name type="scientific">Stenomitos frigidus ULC18</name>
    <dbReference type="NCBI Taxonomy" id="2107698"/>
    <lineage>
        <taxon>Bacteria</taxon>
        <taxon>Bacillati</taxon>
        <taxon>Cyanobacteriota</taxon>
        <taxon>Cyanophyceae</taxon>
        <taxon>Leptolyngbyales</taxon>
        <taxon>Leptolyngbyaceae</taxon>
        <taxon>Stenomitos</taxon>
    </lineage>
</organism>
<dbReference type="GO" id="GO:0005524">
    <property type="term" value="F:ATP binding"/>
    <property type="evidence" value="ECO:0007669"/>
    <property type="project" value="UniProtKB-UniRule"/>
</dbReference>
<comment type="function">
    <text evidence="7">Catalyzes the ATP-dependent amidation of the two carboxylate groups at positions a and c of cobyrinate, using either L-glutamine or ammonia as the nitrogen source.</text>
</comment>
<dbReference type="Gene3D" id="3.40.50.880">
    <property type="match status" value="1"/>
</dbReference>
<evidence type="ECO:0000256" key="6">
    <source>
        <dbReference type="ARBA" id="ARBA00022962"/>
    </source>
</evidence>
<dbReference type="NCBIfam" id="NF002204">
    <property type="entry name" value="PRK01077.1"/>
    <property type="match status" value="1"/>
</dbReference>
<evidence type="ECO:0000256" key="5">
    <source>
        <dbReference type="ARBA" id="ARBA00022842"/>
    </source>
</evidence>
<proteinExistence type="inferred from homology"/>
<dbReference type="PANTHER" id="PTHR43873">
    <property type="entry name" value="COBYRINATE A,C-DIAMIDE SYNTHASE"/>
    <property type="match status" value="1"/>
</dbReference>
<dbReference type="InterPro" id="IPR002586">
    <property type="entry name" value="CobQ/CobB/MinD/ParA_Nub-bd_dom"/>
</dbReference>
<dbReference type="CDD" id="cd03130">
    <property type="entry name" value="GATase1_CobB"/>
    <property type="match status" value="1"/>
</dbReference>
<dbReference type="AlphaFoldDB" id="A0A2T1E6E5"/>
<dbReference type="InterPro" id="IPR004484">
    <property type="entry name" value="CbiA/CobB_synth"/>
</dbReference>
<keyword evidence="11" id="KW-1185">Reference proteome</keyword>
<comment type="cofactor">
    <cofactor evidence="1 7">
        <name>Mg(2+)</name>
        <dbReference type="ChEBI" id="CHEBI:18420"/>
    </cofactor>
</comment>
<dbReference type="UniPathway" id="UPA00148">
    <property type="reaction ID" value="UER00231"/>
</dbReference>
<dbReference type="PANTHER" id="PTHR43873:SF1">
    <property type="entry name" value="COBYRINATE A,C-DIAMIDE SYNTHASE"/>
    <property type="match status" value="1"/>
</dbReference>
<keyword evidence="4 7" id="KW-0067">ATP-binding</keyword>
<feature type="active site" description="Nucleophile" evidence="7">
    <location>
        <position position="400"/>
    </location>
</feature>
<dbReference type="CDD" id="cd05388">
    <property type="entry name" value="CobB_N"/>
    <property type="match status" value="1"/>
</dbReference>
<comment type="caution">
    <text evidence="10">The sequence shown here is derived from an EMBL/GenBank/DDBJ whole genome shotgun (WGS) entry which is preliminary data.</text>
</comment>
<reference evidence="11" key="1">
    <citation type="submission" date="2018-02" db="EMBL/GenBank/DDBJ databases">
        <authorList>
            <person name="Moore K."/>
            <person name="Momper L."/>
        </authorList>
    </citation>
    <scope>NUCLEOTIDE SEQUENCE [LARGE SCALE GENOMIC DNA]</scope>
    <source>
        <strain evidence="11">ULC18</strain>
    </source>
</reference>
<evidence type="ECO:0000313" key="10">
    <source>
        <dbReference type="EMBL" id="PSB28308.1"/>
    </source>
</evidence>
<dbReference type="PROSITE" id="PS51274">
    <property type="entry name" value="GATASE_COBBQ"/>
    <property type="match status" value="1"/>
</dbReference>
<evidence type="ECO:0000313" key="11">
    <source>
        <dbReference type="Proteomes" id="UP000239576"/>
    </source>
</evidence>
<dbReference type="Proteomes" id="UP000239576">
    <property type="component" value="Unassembled WGS sequence"/>
</dbReference>
<dbReference type="EC" id="6.3.5.11" evidence="7"/>
<dbReference type="HAMAP" id="MF_00027">
    <property type="entry name" value="CobB_CbiA"/>
    <property type="match status" value="1"/>
</dbReference>
<dbReference type="OrthoDB" id="9764035at2"/>
<evidence type="ECO:0000259" key="9">
    <source>
        <dbReference type="Pfam" id="PF07685"/>
    </source>
</evidence>